<dbReference type="eggNOG" id="ENOG5033Z2K">
    <property type="taxonomic scope" value="Bacteria"/>
</dbReference>
<keyword evidence="1" id="KW-0812">Transmembrane</keyword>
<gene>
    <name evidence="2" type="ordered locus">Caul_0781</name>
</gene>
<evidence type="ECO:0000313" key="2">
    <source>
        <dbReference type="EMBL" id="ABZ69912.1"/>
    </source>
</evidence>
<proteinExistence type="predicted"/>
<dbReference type="STRING" id="366602.Caul_0781"/>
<keyword evidence="1" id="KW-1133">Transmembrane helix</keyword>
<feature type="transmembrane region" description="Helical" evidence="1">
    <location>
        <begin position="56"/>
        <end position="76"/>
    </location>
</feature>
<keyword evidence="1" id="KW-0472">Membrane</keyword>
<dbReference type="HOGENOM" id="CLU_1239479_0_0_5"/>
<dbReference type="KEGG" id="cak:Caul_0781"/>
<protein>
    <recommendedName>
        <fullName evidence="3">Yip1 domain-containing protein</fullName>
    </recommendedName>
</protein>
<organism evidence="2">
    <name type="scientific">Caulobacter sp. (strain K31)</name>
    <dbReference type="NCBI Taxonomy" id="366602"/>
    <lineage>
        <taxon>Bacteria</taxon>
        <taxon>Pseudomonadati</taxon>
        <taxon>Pseudomonadota</taxon>
        <taxon>Alphaproteobacteria</taxon>
        <taxon>Caulobacterales</taxon>
        <taxon>Caulobacteraceae</taxon>
        <taxon>Caulobacter</taxon>
    </lineage>
</organism>
<reference evidence="2" key="1">
    <citation type="submission" date="2008-01" db="EMBL/GenBank/DDBJ databases">
        <title>Complete sequence of chromosome of Caulobacter sp. K31.</title>
        <authorList>
            <consortium name="US DOE Joint Genome Institute"/>
            <person name="Copeland A."/>
            <person name="Lucas S."/>
            <person name="Lapidus A."/>
            <person name="Barry K."/>
            <person name="Glavina del Rio T."/>
            <person name="Dalin E."/>
            <person name="Tice H."/>
            <person name="Pitluck S."/>
            <person name="Bruce D."/>
            <person name="Goodwin L."/>
            <person name="Thompson L.S."/>
            <person name="Brettin T."/>
            <person name="Detter J.C."/>
            <person name="Han C."/>
            <person name="Schmutz J."/>
            <person name="Larimer F."/>
            <person name="Land M."/>
            <person name="Hauser L."/>
            <person name="Kyrpides N."/>
            <person name="Kim E."/>
            <person name="Stephens C."/>
            <person name="Richardson P."/>
        </authorList>
    </citation>
    <scope>NUCLEOTIDE SEQUENCE [LARGE SCALE GENOMIC DNA]</scope>
    <source>
        <strain evidence="2">K31</strain>
    </source>
</reference>
<sequence length="212" mass="23123">MEIPRFRSIGEVLYEMTLWLLFYPRTLWRVLLRPAEVGDANAGEGEPDADLVSPPLFLMISILLAHALGLTLRAEFGERFDPLDLGSLIFRVVAFSLLPLVMAVGALRRLGEAVDRQTLRRPFYLQCFYAAPFAVSVSVAIALAGSPAPPVRIAGAALGVAAVAWYLSVETRWLQSRLAVGRLRAFGVALRLFAGALVCCLALALVIFKPGR</sequence>
<name>B0SUN4_CAUSK</name>
<feature type="transmembrane region" description="Helical" evidence="1">
    <location>
        <begin position="88"/>
        <end position="111"/>
    </location>
</feature>
<dbReference type="EMBL" id="CP000927">
    <property type="protein sequence ID" value="ABZ69912.1"/>
    <property type="molecule type" value="Genomic_DNA"/>
</dbReference>
<dbReference type="OrthoDB" id="8820484at2"/>
<dbReference type="AlphaFoldDB" id="B0SUN4"/>
<feature type="transmembrane region" description="Helical" evidence="1">
    <location>
        <begin position="188"/>
        <end position="208"/>
    </location>
</feature>
<evidence type="ECO:0008006" key="3">
    <source>
        <dbReference type="Google" id="ProtNLM"/>
    </source>
</evidence>
<feature type="transmembrane region" description="Helical" evidence="1">
    <location>
        <begin position="151"/>
        <end position="168"/>
    </location>
</feature>
<evidence type="ECO:0000256" key="1">
    <source>
        <dbReference type="SAM" id="Phobius"/>
    </source>
</evidence>
<accession>B0SUN4</accession>
<feature type="transmembrane region" description="Helical" evidence="1">
    <location>
        <begin position="123"/>
        <end position="144"/>
    </location>
</feature>